<gene>
    <name evidence="1" type="ORF">JK351_06915</name>
    <name evidence="4" type="ORF">JK352_06925</name>
    <name evidence="3" type="ORF">JK353_06930</name>
    <name evidence="2" type="ORF">JK354_06925</name>
</gene>
<proteinExistence type="predicted"/>
<evidence type="ECO:0000313" key="5">
    <source>
        <dbReference type="Proteomes" id="UP000679371"/>
    </source>
</evidence>
<name>A0A8T5C2E1_HALVO</name>
<dbReference type="Proteomes" id="UP000678484">
    <property type="component" value="Unassembled WGS sequence"/>
</dbReference>
<protein>
    <submittedName>
        <fullName evidence="1">Uncharacterized protein</fullName>
    </submittedName>
</protein>
<evidence type="ECO:0000313" key="4">
    <source>
        <dbReference type="EMBL" id="MBS8131644.1"/>
    </source>
</evidence>
<accession>A0A8T5C2E1</accession>
<dbReference type="GeneID" id="41060901"/>
<evidence type="ECO:0000313" key="3">
    <source>
        <dbReference type="EMBL" id="MBS8127779.1"/>
    </source>
</evidence>
<dbReference type="RefSeq" id="WP_144064039.1">
    <property type="nucleotide sequence ID" value="NZ_JAERQU010000005.1"/>
</dbReference>
<dbReference type="Proteomes" id="UP000679371">
    <property type="component" value="Unassembled WGS sequence"/>
</dbReference>
<evidence type="ECO:0000313" key="2">
    <source>
        <dbReference type="EMBL" id="MBS8123910.1"/>
    </source>
</evidence>
<dbReference type="Proteomes" id="UP000676028">
    <property type="component" value="Unassembled WGS sequence"/>
</dbReference>
<dbReference type="EMBL" id="JAERQV010000005">
    <property type="protein sequence ID" value="MBS8123910.1"/>
    <property type="molecule type" value="Genomic_DNA"/>
</dbReference>
<dbReference type="EMBL" id="JAERQW010000005">
    <property type="protein sequence ID" value="MBS8127779.1"/>
    <property type="molecule type" value="Genomic_DNA"/>
</dbReference>
<sequence length="228" mass="26083">MLCEVLNLELLAKQKGHSEFEIPDEVEIPYVETDELEIYGISLTDTTDRRDHIRSTSQPIRTAKIRVKQDVNGDLCHQVNLATEEVVKVLELSQLVQDVTPRQIRSKIIAIGGKPVEEIEAHYEILKTGGPANAGARFTQFPKKVLWGDFHKYISESYANYTPRIRDQLRVKQTLGYYIDARDPHRPVEGKMLSACSAIEMLALWHAREDCISEKTDPKIKNLIKNWT</sequence>
<dbReference type="Proteomes" id="UP000679789">
    <property type="component" value="Unassembled WGS sequence"/>
</dbReference>
<organism evidence="1 5">
    <name type="scientific">Haloferax volcanii</name>
    <name type="common">Halobacterium volcanii</name>
    <dbReference type="NCBI Taxonomy" id="2246"/>
    <lineage>
        <taxon>Archaea</taxon>
        <taxon>Methanobacteriati</taxon>
        <taxon>Methanobacteriota</taxon>
        <taxon>Stenosarchaea group</taxon>
        <taxon>Halobacteria</taxon>
        <taxon>Halobacteriales</taxon>
        <taxon>Haloferacaceae</taxon>
        <taxon>Haloferax</taxon>
    </lineage>
</organism>
<dbReference type="EMBL" id="JAERQU010000005">
    <property type="protein sequence ID" value="MBS8118896.1"/>
    <property type="molecule type" value="Genomic_DNA"/>
</dbReference>
<evidence type="ECO:0000313" key="1">
    <source>
        <dbReference type="EMBL" id="MBS8118896.1"/>
    </source>
</evidence>
<dbReference type="EMBL" id="JAERQX010000005">
    <property type="protein sequence ID" value="MBS8131644.1"/>
    <property type="molecule type" value="Genomic_DNA"/>
</dbReference>
<comment type="caution">
    <text evidence="1">The sequence shown here is derived from an EMBL/GenBank/DDBJ whole genome shotgun (WGS) entry which is preliminary data.</text>
</comment>
<reference evidence="1" key="1">
    <citation type="journal article" date="2021" name="Nat. Microbiol.">
        <title>Cell division in the archaeon Haloferax volcanii relies on two FtsZ proteins with distinct functions in division ring assembly and constriction.</title>
        <authorList>
            <person name="Liao Y."/>
            <person name="Ithurbide S."/>
            <person name="Evenhuis C."/>
            <person name="Loewe J."/>
            <person name="Duggin I.G."/>
        </authorList>
    </citation>
    <scope>NUCLEOTIDE SEQUENCE</scope>
    <source>
        <strain evidence="1">H98</strain>
        <strain evidence="4">ID112 - delta_ftsZ1_delta_ftsZ2</strain>
        <strain evidence="2">ID76 - delta_ftsZ1</strain>
        <strain evidence="3">ID77 - delta_ftsZ2</strain>
    </source>
</reference>
<dbReference type="AlphaFoldDB" id="A0A8T5C2E1"/>